<dbReference type="SFLD" id="SFLDG01140">
    <property type="entry name" value="C2.B:_Phosphomannomutase_and_P"/>
    <property type="match status" value="1"/>
</dbReference>
<dbReference type="SUPFAM" id="SSF56784">
    <property type="entry name" value="HAD-like"/>
    <property type="match status" value="1"/>
</dbReference>
<dbReference type="PROSITE" id="PS01228">
    <property type="entry name" value="COF_1"/>
    <property type="match status" value="1"/>
</dbReference>
<proteinExistence type="predicted"/>
<name>A0ABS2N5T0_9BACI</name>
<dbReference type="SFLD" id="SFLDG01144">
    <property type="entry name" value="C2.B.4:_PGP_Like"/>
    <property type="match status" value="1"/>
</dbReference>
<dbReference type="Gene3D" id="3.30.1240.10">
    <property type="match status" value="1"/>
</dbReference>
<comment type="caution">
    <text evidence="1">The sequence shown here is derived from an EMBL/GenBank/DDBJ whole genome shotgun (WGS) entry which is preliminary data.</text>
</comment>
<dbReference type="Gene3D" id="3.40.50.1000">
    <property type="entry name" value="HAD superfamily/HAD-like"/>
    <property type="match status" value="1"/>
</dbReference>
<accession>A0ABS2N5T0</accession>
<protein>
    <submittedName>
        <fullName evidence="1">Cof subfamily protein (Haloacid dehalogenase superfamily)</fullName>
    </submittedName>
</protein>
<evidence type="ECO:0000313" key="2">
    <source>
        <dbReference type="Proteomes" id="UP001296943"/>
    </source>
</evidence>
<dbReference type="NCBIfam" id="TIGR00099">
    <property type="entry name" value="Cof-subfamily"/>
    <property type="match status" value="1"/>
</dbReference>
<sequence length="259" mass="29210">MNRHIIFFDIDGTLLNEDKLLPKSAKDAIFSLKELGHEVAIATGRAPFMFEDLREELKIDTFVSYNGQYVVLNGEVIYTNPLNKDALESLTELAVSNDHPVVFMDHEDMKANVPEHEYIKESISTLKIKQFPTHDPSYSEGRELYQSLLFCKEGEETHYQDKYKQFDFVRWHPLSTDILPAGGSKANGIEKIIEKLGIAKQFQVAFGDSLNDLEMLSQIENSVAMGNGHDLAKKAAKYETKSVEEDGILHGLKMLGLLG</sequence>
<dbReference type="EMBL" id="JAFBDR010000029">
    <property type="protein sequence ID" value="MBM7573240.1"/>
    <property type="molecule type" value="Genomic_DNA"/>
</dbReference>
<reference evidence="1 2" key="1">
    <citation type="submission" date="2021-01" db="EMBL/GenBank/DDBJ databases">
        <title>Genomic Encyclopedia of Type Strains, Phase IV (KMG-IV): sequencing the most valuable type-strain genomes for metagenomic binning, comparative biology and taxonomic classification.</title>
        <authorList>
            <person name="Goeker M."/>
        </authorList>
    </citation>
    <scope>NUCLEOTIDE SEQUENCE [LARGE SCALE GENOMIC DNA]</scope>
    <source>
        <strain evidence="1 2">DSM 23711</strain>
    </source>
</reference>
<dbReference type="CDD" id="cd07517">
    <property type="entry name" value="HAD_HPP"/>
    <property type="match status" value="1"/>
</dbReference>
<dbReference type="InterPro" id="IPR023214">
    <property type="entry name" value="HAD_sf"/>
</dbReference>
<organism evidence="1 2">
    <name type="scientific">Aquibacillus albus</name>
    <dbReference type="NCBI Taxonomy" id="1168171"/>
    <lineage>
        <taxon>Bacteria</taxon>
        <taxon>Bacillati</taxon>
        <taxon>Bacillota</taxon>
        <taxon>Bacilli</taxon>
        <taxon>Bacillales</taxon>
        <taxon>Bacillaceae</taxon>
        <taxon>Aquibacillus</taxon>
    </lineage>
</organism>
<dbReference type="NCBIfam" id="TIGR01484">
    <property type="entry name" value="HAD-SF-IIB"/>
    <property type="match status" value="1"/>
</dbReference>
<dbReference type="InterPro" id="IPR000150">
    <property type="entry name" value="Cof"/>
</dbReference>
<dbReference type="PANTHER" id="PTHR10000:SF25">
    <property type="entry name" value="PHOSPHATASE YKRA-RELATED"/>
    <property type="match status" value="1"/>
</dbReference>
<dbReference type="InterPro" id="IPR036412">
    <property type="entry name" value="HAD-like_sf"/>
</dbReference>
<keyword evidence="2" id="KW-1185">Reference proteome</keyword>
<dbReference type="Pfam" id="PF08282">
    <property type="entry name" value="Hydrolase_3"/>
    <property type="match status" value="1"/>
</dbReference>
<dbReference type="RefSeq" id="WP_204501902.1">
    <property type="nucleotide sequence ID" value="NZ_JAFBDR010000029.1"/>
</dbReference>
<dbReference type="SFLD" id="SFLDS00003">
    <property type="entry name" value="Haloacid_Dehalogenase"/>
    <property type="match status" value="1"/>
</dbReference>
<gene>
    <name evidence="1" type="ORF">JOC48_003792</name>
</gene>
<dbReference type="InterPro" id="IPR006379">
    <property type="entry name" value="HAD-SF_hydro_IIB"/>
</dbReference>
<dbReference type="Proteomes" id="UP001296943">
    <property type="component" value="Unassembled WGS sequence"/>
</dbReference>
<dbReference type="PANTHER" id="PTHR10000">
    <property type="entry name" value="PHOSPHOSERINE PHOSPHATASE"/>
    <property type="match status" value="1"/>
</dbReference>
<evidence type="ECO:0000313" key="1">
    <source>
        <dbReference type="EMBL" id="MBM7573240.1"/>
    </source>
</evidence>